<dbReference type="Proteomes" id="UP000263517">
    <property type="component" value="Unassembled WGS sequence"/>
</dbReference>
<organism evidence="1 2">
    <name type="scientific">Alteromonas australica</name>
    <dbReference type="NCBI Taxonomy" id="589873"/>
    <lineage>
        <taxon>Bacteria</taxon>
        <taxon>Pseudomonadati</taxon>
        <taxon>Pseudomonadota</taxon>
        <taxon>Gammaproteobacteria</taxon>
        <taxon>Alteromonadales</taxon>
        <taxon>Alteromonadaceae</taxon>
        <taxon>Alteromonas/Salinimonas group</taxon>
        <taxon>Alteromonas</taxon>
    </lineage>
</organism>
<evidence type="ECO:0000313" key="1">
    <source>
        <dbReference type="EMBL" id="HAW74963.1"/>
    </source>
</evidence>
<dbReference type="RefSeq" id="WP_272977175.1">
    <property type="nucleotide sequence ID" value="NZ_DDNQ01000007.1"/>
</dbReference>
<comment type="caution">
    <text evidence="1">The sequence shown here is derived from an EMBL/GenBank/DDBJ whole genome shotgun (WGS) entry which is preliminary data.</text>
</comment>
<dbReference type="EMBL" id="DNAN01000150">
    <property type="protein sequence ID" value="HAW74963.1"/>
    <property type="molecule type" value="Genomic_DNA"/>
</dbReference>
<name>A0A350P0Z6_9ALTE</name>
<feature type="non-terminal residue" evidence="1">
    <location>
        <position position="494"/>
    </location>
</feature>
<reference evidence="1 2" key="1">
    <citation type="journal article" date="2018" name="Nat. Biotechnol.">
        <title>A standardized bacterial taxonomy based on genome phylogeny substantially revises the tree of life.</title>
        <authorList>
            <person name="Parks D.H."/>
            <person name="Chuvochina M."/>
            <person name="Waite D.W."/>
            <person name="Rinke C."/>
            <person name="Skarshewski A."/>
            <person name="Chaumeil P.A."/>
            <person name="Hugenholtz P."/>
        </authorList>
    </citation>
    <scope>NUCLEOTIDE SEQUENCE [LARGE SCALE GENOMIC DNA]</scope>
    <source>
        <strain evidence="1">UBA11978</strain>
    </source>
</reference>
<gene>
    <name evidence="1" type="ORF">DCW74_04410</name>
</gene>
<accession>A0A350P0Z6</accession>
<evidence type="ECO:0000313" key="2">
    <source>
        <dbReference type="Proteomes" id="UP000263517"/>
    </source>
</evidence>
<sequence>MINTADELIVTNTNLFPDDFSIRLKEILSALESVRGKVPDNYTSLSRADEIGRNAFQFYATQIRFNDDMLRELYIALYVEPLEKEGLERILDVSFPTDRHFKSFREGCGILYLFLWGHSDLVLSWRFNKSFLRLVNFDHAALIPKKLWSFICSDKRFNFETQRLILMTDWKSIQDISLSEVWDVVRTGFKATQTKTNFRGILKAVLHHEKCQFSEKNLRAFEALSAVVNLDKSGYIATLDIEQLTEYHSEFSVYGKDGKRKRYNQDFRNRNFITLTQLSTKNQILEYVKLLPYHISRIRYRKNHTQNWWGYLRESGLYPGREHIGIQSSFSDWISALEYYDAYQLSKGGSATTHKSRRGNLRILVDYIFLYIPWYQEVNNHPNIPVPYKISDFKRWAFWSNEPLKSAKDKPEPPLTAKEFYKLRRSEKTLSSFVNECSDFFDYVIAEHSDSESFNDFLVGESFNNPINKDYDKEGSGKRRSTDKVALHILADHE</sequence>
<protein>
    <submittedName>
        <fullName evidence="1">Uncharacterized protein</fullName>
    </submittedName>
</protein>
<dbReference type="AlphaFoldDB" id="A0A350P0Z6"/>
<proteinExistence type="predicted"/>